<keyword evidence="2" id="KW-0186">Copper</keyword>
<feature type="chain" id="PRO_5019768932" evidence="4">
    <location>
        <begin position="20"/>
        <end position="301"/>
    </location>
</feature>
<organism evidence="5 6">
    <name type="scientific">Sulfurisoma sediminicola</name>
    <dbReference type="NCBI Taxonomy" id="1381557"/>
    <lineage>
        <taxon>Bacteria</taxon>
        <taxon>Pseudomonadati</taxon>
        <taxon>Pseudomonadota</taxon>
        <taxon>Betaproteobacteria</taxon>
        <taxon>Nitrosomonadales</taxon>
        <taxon>Sterolibacteriaceae</taxon>
        <taxon>Sulfurisoma</taxon>
    </lineage>
</organism>
<reference evidence="5 6" key="1">
    <citation type="submission" date="2018-10" db="EMBL/GenBank/DDBJ databases">
        <title>Genomic Encyclopedia of Type Strains, Phase IV (KMG-IV): sequencing the most valuable type-strain genomes for metagenomic binning, comparative biology and taxonomic classification.</title>
        <authorList>
            <person name="Goeker M."/>
        </authorList>
    </citation>
    <scope>NUCLEOTIDE SEQUENCE [LARGE SCALE GENOMIC DNA]</scope>
    <source>
        <strain evidence="5 6">DSM 26916</strain>
    </source>
</reference>
<dbReference type="CDD" id="cd02968">
    <property type="entry name" value="SCO"/>
    <property type="match status" value="1"/>
</dbReference>
<dbReference type="InterPro" id="IPR003782">
    <property type="entry name" value="SCO1/SenC"/>
</dbReference>
<keyword evidence="4" id="KW-0732">Signal</keyword>
<dbReference type="Proteomes" id="UP000268908">
    <property type="component" value="Unassembled WGS sequence"/>
</dbReference>
<evidence type="ECO:0000256" key="1">
    <source>
        <dbReference type="ARBA" id="ARBA00010996"/>
    </source>
</evidence>
<evidence type="ECO:0000256" key="3">
    <source>
        <dbReference type="PIRSR" id="PIRSR603782-2"/>
    </source>
</evidence>
<dbReference type="PANTHER" id="PTHR12151">
    <property type="entry name" value="ELECTRON TRANSPORT PROTIN SCO1/SENC FAMILY MEMBER"/>
    <property type="match status" value="1"/>
</dbReference>
<comment type="caution">
    <text evidence="5">The sequence shown here is derived from an EMBL/GenBank/DDBJ whole genome shotgun (WGS) entry which is preliminary data.</text>
</comment>
<accession>A0A497XBS8</accession>
<dbReference type="GO" id="GO:0046872">
    <property type="term" value="F:metal ion binding"/>
    <property type="evidence" value="ECO:0007669"/>
    <property type="project" value="UniProtKB-KW"/>
</dbReference>
<comment type="similarity">
    <text evidence="1">Belongs to the SCO1/2 family.</text>
</comment>
<dbReference type="PANTHER" id="PTHR12151:SF25">
    <property type="entry name" value="LINALOOL DEHYDRATASE_ISOMERASE DOMAIN-CONTAINING PROTEIN"/>
    <property type="match status" value="1"/>
</dbReference>
<keyword evidence="6" id="KW-1185">Reference proteome</keyword>
<dbReference type="Gene3D" id="3.40.30.10">
    <property type="entry name" value="Glutaredoxin"/>
    <property type="match status" value="1"/>
</dbReference>
<gene>
    <name evidence="5" type="ORF">DFR35_2426</name>
</gene>
<feature type="binding site" evidence="2">
    <location>
        <position position="168"/>
    </location>
    <ligand>
        <name>Cu cation</name>
        <dbReference type="ChEBI" id="CHEBI:23378"/>
    </ligand>
</feature>
<keyword evidence="3" id="KW-1015">Disulfide bond</keyword>
<dbReference type="EMBL" id="RCCI01000006">
    <property type="protein sequence ID" value="RLJ63793.1"/>
    <property type="molecule type" value="Genomic_DNA"/>
</dbReference>
<evidence type="ECO:0000256" key="4">
    <source>
        <dbReference type="SAM" id="SignalP"/>
    </source>
</evidence>
<sequence length="301" mass="32370">MRHLPLLAFAFLIAGNAGAGGAAVSAAMPKAPDPAAIMVAVKEVGIINGIALACGHKDTIARAKSLMVMRVPKTREYGEIFEQASNDGFLAQSVKKGECPGRATLAVQLETAARALPAAPSHQAITETTAPDVGVNPKYLLQDVNGRAIMDSEFRGRFQLIAFGYTFCPDICPTTLIEMAEVLKLLGDDASRLQPIFVSVDPERDTLDVLRSYTAFFDKRILGATASPELVRRAADNFKVRYEKVKEPGAAPMQYAVDHSAGMYLLGPGGEFITKFAYATPVADVVARIREFMAKAPPLQR</sequence>
<feature type="binding site" evidence="2">
    <location>
        <position position="259"/>
    </location>
    <ligand>
        <name>Cu cation</name>
        <dbReference type="ChEBI" id="CHEBI:23378"/>
    </ligand>
</feature>
<dbReference type="InterPro" id="IPR036249">
    <property type="entry name" value="Thioredoxin-like_sf"/>
</dbReference>
<name>A0A497XBS8_9PROT</name>
<dbReference type="AlphaFoldDB" id="A0A497XBS8"/>
<evidence type="ECO:0000256" key="2">
    <source>
        <dbReference type="PIRSR" id="PIRSR603782-1"/>
    </source>
</evidence>
<feature type="signal peptide" evidence="4">
    <location>
        <begin position="1"/>
        <end position="19"/>
    </location>
</feature>
<protein>
    <submittedName>
        <fullName evidence="5">Cytochrome oxidase Cu insertion factor (SCO1/SenC/PrrC family)</fullName>
    </submittedName>
</protein>
<proteinExistence type="inferred from homology"/>
<dbReference type="SUPFAM" id="SSF52833">
    <property type="entry name" value="Thioredoxin-like"/>
    <property type="match status" value="1"/>
</dbReference>
<feature type="binding site" evidence="2">
    <location>
        <position position="172"/>
    </location>
    <ligand>
        <name>Cu cation</name>
        <dbReference type="ChEBI" id="CHEBI:23378"/>
    </ligand>
</feature>
<dbReference type="RefSeq" id="WP_243642543.1">
    <property type="nucleotide sequence ID" value="NZ_BHVV01000003.1"/>
</dbReference>
<evidence type="ECO:0000313" key="5">
    <source>
        <dbReference type="EMBL" id="RLJ63793.1"/>
    </source>
</evidence>
<evidence type="ECO:0000313" key="6">
    <source>
        <dbReference type="Proteomes" id="UP000268908"/>
    </source>
</evidence>
<dbReference type="FunFam" id="3.40.30.10:FF:000013">
    <property type="entry name" value="Blast:Protein SCO1 homolog, mitochondrial"/>
    <property type="match status" value="1"/>
</dbReference>
<feature type="disulfide bond" description="Redox-active" evidence="3">
    <location>
        <begin position="168"/>
        <end position="172"/>
    </location>
</feature>
<keyword evidence="2" id="KW-0479">Metal-binding</keyword>
<dbReference type="Pfam" id="PF02630">
    <property type="entry name" value="SCO1-SenC"/>
    <property type="match status" value="1"/>
</dbReference>